<feature type="region of interest" description="Disordered" evidence="3">
    <location>
        <begin position="806"/>
        <end position="837"/>
    </location>
</feature>
<organism evidence="5 6">
    <name type="scientific">Blattamonas nauphoetae</name>
    <dbReference type="NCBI Taxonomy" id="2049346"/>
    <lineage>
        <taxon>Eukaryota</taxon>
        <taxon>Metamonada</taxon>
        <taxon>Preaxostyla</taxon>
        <taxon>Oxymonadida</taxon>
        <taxon>Blattamonas</taxon>
    </lineage>
</organism>
<dbReference type="CDD" id="cd00143">
    <property type="entry name" value="PP2Cc"/>
    <property type="match status" value="1"/>
</dbReference>
<keyword evidence="1" id="KW-0433">Leucine-rich repeat</keyword>
<feature type="region of interest" description="Disordered" evidence="3">
    <location>
        <begin position="453"/>
        <end position="473"/>
    </location>
</feature>
<dbReference type="InterPro" id="IPR001932">
    <property type="entry name" value="PPM-type_phosphatase-like_dom"/>
</dbReference>
<feature type="compositionally biased region" description="Low complexity" evidence="3">
    <location>
        <begin position="459"/>
        <end position="472"/>
    </location>
</feature>
<reference evidence="5 6" key="1">
    <citation type="journal article" date="2022" name="bioRxiv">
        <title>Genomics of Preaxostyla Flagellates Illuminates Evolutionary Transitions and the Path Towards Mitochondrial Loss.</title>
        <authorList>
            <person name="Novak L.V.F."/>
            <person name="Treitli S.C."/>
            <person name="Pyrih J."/>
            <person name="Halakuc P."/>
            <person name="Pipaliya S.V."/>
            <person name="Vacek V."/>
            <person name="Brzon O."/>
            <person name="Soukal P."/>
            <person name="Eme L."/>
            <person name="Dacks J.B."/>
            <person name="Karnkowska A."/>
            <person name="Elias M."/>
            <person name="Hampl V."/>
        </authorList>
    </citation>
    <scope>NUCLEOTIDE SEQUENCE [LARGE SCALE GENOMIC DNA]</scope>
    <source>
        <strain evidence="5">NAU3</strain>
        <tissue evidence="5">Gut</tissue>
    </source>
</reference>
<feature type="compositionally biased region" description="Acidic residues" evidence="3">
    <location>
        <begin position="982"/>
        <end position="1001"/>
    </location>
</feature>
<feature type="compositionally biased region" description="Basic and acidic residues" evidence="3">
    <location>
        <begin position="1007"/>
        <end position="1030"/>
    </location>
</feature>
<dbReference type="Gene3D" id="3.80.10.10">
    <property type="entry name" value="Ribonuclease Inhibitor"/>
    <property type="match status" value="4"/>
</dbReference>
<feature type="region of interest" description="Disordered" evidence="3">
    <location>
        <begin position="982"/>
        <end position="1030"/>
    </location>
</feature>
<evidence type="ECO:0000256" key="2">
    <source>
        <dbReference type="ARBA" id="ARBA00022737"/>
    </source>
</evidence>
<dbReference type="PANTHER" id="PTHR24366">
    <property type="entry name" value="IG(IMMUNOGLOBULIN) AND LRR(LEUCINE RICH REPEAT) DOMAINS"/>
    <property type="match status" value="1"/>
</dbReference>
<evidence type="ECO:0000256" key="1">
    <source>
        <dbReference type="ARBA" id="ARBA00022614"/>
    </source>
</evidence>
<dbReference type="SMART" id="SM00332">
    <property type="entry name" value="PP2Cc"/>
    <property type="match status" value="1"/>
</dbReference>
<dbReference type="PANTHER" id="PTHR24366:SF96">
    <property type="entry name" value="LEUCINE RICH REPEAT CONTAINING 53"/>
    <property type="match status" value="1"/>
</dbReference>
<feature type="domain" description="PPM-type phosphatase" evidence="4">
    <location>
        <begin position="1193"/>
        <end position="1773"/>
    </location>
</feature>
<dbReference type="EMBL" id="JARBJD010000156">
    <property type="protein sequence ID" value="KAK2949422.1"/>
    <property type="molecule type" value="Genomic_DNA"/>
</dbReference>
<dbReference type="SUPFAM" id="SSF81606">
    <property type="entry name" value="PP2C-like"/>
    <property type="match status" value="2"/>
</dbReference>
<evidence type="ECO:0000313" key="6">
    <source>
        <dbReference type="Proteomes" id="UP001281761"/>
    </source>
</evidence>
<feature type="region of interest" description="Disordered" evidence="3">
    <location>
        <begin position="1689"/>
        <end position="1710"/>
    </location>
</feature>
<keyword evidence="6" id="KW-1185">Reference proteome</keyword>
<proteinExistence type="predicted"/>
<dbReference type="SMART" id="SM00364">
    <property type="entry name" value="LRR_BAC"/>
    <property type="match status" value="10"/>
</dbReference>
<dbReference type="InterPro" id="IPR003591">
    <property type="entry name" value="Leu-rich_rpt_typical-subtyp"/>
</dbReference>
<feature type="compositionally biased region" description="Acidic residues" evidence="3">
    <location>
        <begin position="1696"/>
        <end position="1710"/>
    </location>
</feature>
<feature type="region of interest" description="Disordered" evidence="3">
    <location>
        <begin position="1045"/>
        <end position="1076"/>
    </location>
</feature>
<comment type="caution">
    <text evidence="5">The sequence shown here is derived from an EMBL/GenBank/DDBJ whole genome shotgun (WGS) entry which is preliminary data.</text>
</comment>
<sequence>MGNAILKDTNSSTLAVTRAHLVSLPQNLNKFPRPTLKQADLSSNILHDFPELYAVAPNLRILRLENNRFTTIPSSLAHLPSLFELNLAYNYITNLPHLTIPYLHSLNLGYNLIVSIPHDIGILFPQIQQLSLRCNRLQNLTADFNPIRSIELHAESSLDTLSIVSLRYTKLKTLSPSFYTKLKNLSQLFLNDCEIDNLADDFFDHLPALTELNLTGNSLQVLPSSITNTKNLEHLKVAKNKLLSCPPLLTTGKGCKIDLSFNFLTRLPAVGENVSSLVVSHNKITQISEELLLATKLTNLNLSFNNLSSLPISLVNLPLVSLHLTGNFISSLPLPFTFPPSLQCLDISFNHLLSFPPGIASLTSLVTLSLSFNRICHVPPWTLLLPKLTTLTLSGNLIEHFPSFRSVSRFVTNCHRFKHIIRKAEKASQLPTPLFSPPLQSLSAVSSYAQTPSFSRRGSPTLSRSSSFASSPAPNPYTSFLLTRHFQDYDAPVRIEYSTFADKAVIISSLKHLFLNSNRLTRFPSIVLHFHELETLFVGHNRINKIPDPLFHLLPRLSRFDISFSRLKELPPHLITSVRLPTPIHTEPSELSTPIVFCDVSHNQITNIPLRILYSRPSFQPHLLSPCLSHQFRSPVSSSRINTCQELTRFTEMMGSGDIISSRVYSSLSSPQPFADVDDDEPSTGCFCFRKKPKPQVDIPVCVIPTVYDEEDSASEDNFETSPKTREKKVKKHYYRVANAVAKSKGALLNTPPSNMPVSLFMQPTDRDVVPLHFFDMSFTNIGKVYFDENMADFVHLAHTHPSLKPLTYDTPGDRPEEPRVVSQDRANEELEEMDSSSTSIGTSLSQFMAPLLSFPQRESPLIGPTQPSHFEYLARTDAYVSSYFLATAHLGDPQTILLRNTSSSISPIGVSPFFSFESSSYFDFEFKRVESILIANTALSTHDLPLQPITTGALSDFHVNEPKCDYPLCSVLNLNCDGVSDDVSSDDHEEIEEEEEEDMSLLDMQTLDRLHADRPIPPKPRLSPEGRRPMEKYSTTLCPDCFNGSTDPIVPEEPSSPQPSENAEDEEGMNFLTPDCSMHEPVKTNYCHVRRKRKHATSRTVKRGDTPSLAIHNVGCAETCGRRQTMEDTVLLFPCGGWDLAALAEDGESGIITRLLSYPQEYRFTTRGVRTMELLEENYWNRRMRRKERKERARLYAKQGLSPEEIDRQEAERENGPCDHFFCPYNHSPIRGCGLFGVIDGHGGSDVAHFISSHFVPTLVAVVSADAPSRRHIARRRAKAAGHMSPPPNTQATSGYFSALLKETALLLNQQLRQTYSSISRTQGACCVIAAVTPSHVYLLNIGDCRAVLVSRFANTNKANADGLNVLDYKFVSQQLSFPGQMTSPDDEPDFSGLPSPVGMGTPAPLPSASDDHNQLTAHSFGPTDALHRHFLHSPEIGSVVVGKDLTVDHKPTFERERDSIYGPTPDGRASGMIGFEDRVNGRLAISRAFGDFDLEPAINPEPDLYSFEIKRWKGICFESSYNDSPTLNMDSENGASPTSFSDHSSPLENAPATVNFELTDINENETHESLPSASTIELKQLLDKHLLPLAPFVSLYHDYNDLHSVFLAANIPPFVLPKQHSTYFPPSKFTPSSLAHGTPVQSTVFRREDICLVLGCDGLFDVLNAEQIAEIACPWMQGGMDWLNDPALDRSDCEETDEDDSEHSSEEDPIFARYFPRTPLAKQRTNDTDSISHGYRYITKGKLATLAACRLRSAAVALDSQDNISVMAIFL</sequence>
<accession>A0ABQ9XFM0</accession>
<protein>
    <recommendedName>
        <fullName evidence="4">PPM-type phosphatase domain-containing protein</fullName>
    </recommendedName>
</protein>
<dbReference type="Pfam" id="PF00481">
    <property type="entry name" value="PP2C"/>
    <property type="match status" value="2"/>
</dbReference>
<evidence type="ECO:0000259" key="4">
    <source>
        <dbReference type="PROSITE" id="PS51746"/>
    </source>
</evidence>
<dbReference type="SUPFAM" id="SSF52058">
    <property type="entry name" value="L domain-like"/>
    <property type="match status" value="2"/>
</dbReference>
<dbReference type="SUPFAM" id="SSF52047">
    <property type="entry name" value="RNI-like"/>
    <property type="match status" value="1"/>
</dbReference>
<dbReference type="Proteomes" id="UP001281761">
    <property type="component" value="Unassembled WGS sequence"/>
</dbReference>
<dbReference type="SMART" id="SM00369">
    <property type="entry name" value="LRR_TYP"/>
    <property type="match status" value="14"/>
</dbReference>
<dbReference type="PROSITE" id="PS51746">
    <property type="entry name" value="PPM_2"/>
    <property type="match status" value="1"/>
</dbReference>
<gene>
    <name evidence="5" type="ORF">BLNAU_15617</name>
</gene>
<dbReference type="InterPro" id="IPR032675">
    <property type="entry name" value="LRR_dom_sf"/>
</dbReference>
<keyword evidence="2" id="KW-0677">Repeat</keyword>
<name>A0ABQ9XFM0_9EUKA</name>
<dbReference type="InterPro" id="IPR001611">
    <property type="entry name" value="Leu-rich_rpt"/>
</dbReference>
<evidence type="ECO:0000313" key="5">
    <source>
        <dbReference type="EMBL" id="KAK2949422.1"/>
    </source>
</evidence>
<feature type="compositionally biased region" description="Low complexity" evidence="3">
    <location>
        <begin position="1053"/>
        <end position="1062"/>
    </location>
</feature>
<dbReference type="InterPro" id="IPR036457">
    <property type="entry name" value="PPM-type-like_dom_sf"/>
</dbReference>
<dbReference type="Pfam" id="PF13855">
    <property type="entry name" value="LRR_8"/>
    <property type="match status" value="3"/>
</dbReference>
<dbReference type="Gene3D" id="3.60.40.10">
    <property type="entry name" value="PPM-type phosphatase domain"/>
    <property type="match status" value="2"/>
</dbReference>
<dbReference type="PROSITE" id="PS51450">
    <property type="entry name" value="LRR"/>
    <property type="match status" value="6"/>
</dbReference>
<feature type="region of interest" description="Disordered" evidence="3">
    <location>
        <begin position="1529"/>
        <end position="1549"/>
    </location>
</feature>
<feature type="region of interest" description="Disordered" evidence="3">
    <location>
        <begin position="1381"/>
        <end position="1420"/>
    </location>
</feature>
<evidence type="ECO:0000256" key="3">
    <source>
        <dbReference type="SAM" id="MobiDB-lite"/>
    </source>
</evidence>